<proteinExistence type="inferred from homology"/>
<evidence type="ECO:0000256" key="5">
    <source>
        <dbReference type="ARBA" id="ARBA00022692"/>
    </source>
</evidence>
<dbReference type="Pfam" id="PF01061">
    <property type="entry name" value="ABC2_membrane"/>
    <property type="match status" value="1"/>
</dbReference>
<comment type="similarity">
    <text evidence="2 8">Belongs to the ABC-2 integral membrane protein family.</text>
</comment>
<dbReference type="PROSITE" id="PS51012">
    <property type="entry name" value="ABC_TM2"/>
    <property type="match status" value="1"/>
</dbReference>
<feature type="transmembrane region" description="Helical" evidence="8">
    <location>
        <begin position="240"/>
        <end position="259"/>
    </location>
</feature>
<evidence type="ECO:0000256" key="3">
    <source>
        <dbReference type="ARBA" id="ARBA00022448"/>
    </source>
</evidence>
<keyword evidence="3 8" id="KW-0813">Transport</keyword>
<evidence type="ECO:0000313" key="10">
    <source>
        <dbReference type="EMBL" id="MXQ72869.1"/>
    </source>
</evidence>
<evidence type="ECO:0000256" key="1">
    <source>
        <dbReference type="ARBA" id="ARBA00004651"/>
    </source>
</evidence>
<dbReference type="GO" id="GO:0140359">
    <property type="term" value="F:ABC-type transporter activity"/>
    <property type="evidence" value="ECO:0007669"/>
    <property type="project" value="InterPro"/>
</dbReference>
<dbReference type="GO" id="GO:0015920">
    <property type="term" value="P:lipopolysaccharide transport"/>
    <property type="evidence" value="ECO:0007669"/>
    <property type="project" value="TreeGrafter"/>
</dbReference>
<evidence type="ECO:0000259" key="9">
    <source>
        <dbReference type="PROSITE" id="PS51012"/>
    </source>
</evidence>
<evidence type="ECO:0000256" key="8">
    <source>
        <dbReference type="RuleBase" id="RU361157"/>
    </source>
</evidence>
<name>A0A6N8U8I5_9FIRM</name>
<dbReference type="GO" id="GO:0005886">
    <property type="term" value="C:plasma membrane"/>
    <property type="evidence" value="ECO:0007669"/>
    <property type="project" value="UniProtKB-SubCell"/>
</dbReference>
<reference evidence="10 11" key="1">
    <citation type="submission" date="2019-12" db="EMBL/GenBank/DDBJ databases">
        <authorList>
            <person name="Yang R."/>
        </authorList>
    </citation>
    <scope>NUCLEOTIDE SEQUENCE [LARGE SCALE GENOMIC DNA]</scope>
    <source>
        <strain evidence="10 11">DONG20-135</strain>
    </source>
</reference>
<gene>
    <name evidence="10" type="ORF">GSF08_02775</name>
</gene>
<comment type="caution">
    <text evidence="10">The sequence shown here is derived from an EMBL/GenBank/DDBJ whole genome shotgun (WGS) entry which is preliminary data.</text>
</comment>
<dbReference type="PANTHER" id="PTHR30413:SF10">
    <property type="entry name" value="CAPSULE POLYSACCHARIDE EXPORT INNER-MEMBRANE PROTEIN CTRC"/>
    <property type="match status" value="1"/>
</dbReference>
<feature type="domain" description="ABC transmembrane type-2" evidence="9">
    <location>
        <begin position="36"/>
        <end position="261"/>
    </location>
</feature>
<reference evidence="10 11" key="2">
    <citation type="submission" date="2020-01" db="EMBL/GenBank/DDBJ databases">
        <title>Clostridiaceae sp. nov. isolated from the gut of human by culturomics.</title>
        <authorList>
            <person name="Chang Y."/>
        </authorList>
    </citation>
    <scope>NUCLEOTIDE SEQUENCE [LARGE SCALE GENOMIC DNA]</scope>
    <source>
        <strain evidence="10 11">DONG20-135</strain>
    </source>
</reference>
<evidence type="ECO:0000256" key="7">
    <source>
        <dbReference type="ARBA" id="ARBA00023136"/>
    </source>
</evidence>
<protein>
    <recommendedName>
        <fullName evidence="8">Transport permease protein</fullName>
    </recommendedName>
</protein>
<dbReference type="Proteomes" id="UP000434036">
    <property type="component" value="Unassembled WGS sequence"/>
</dbReference>
<keyword evidence="4 8" id="KW-1003">Cell membrane</keyword>
<keyword evidence="7 8" id="KW-0472">Membrane</keyword>
<keyword evidence="5 8" id="KW-0812">Transmembrane</keyword>
<dbReference type="RefSeq" id="WP_160624345.1">
    <property type="nucleotide sequence ID" value="NZ_WUUQ01000001.1"/>
</dbReference>
<accession>A0A6N8U8I5</accession>
<evidence type="ECO:0000256" key="6">
    <source>
        <dbReference type="ARBA" id="ARBA00022989"/>
    </source>
</evidence>
<keyword evidence="11" id="KW-1185">Reference proteome</keyword>
<evidence type="ECO:0000256" key="2">
    <source>
        <dbReference type="ARBA" id="ARBA00007783"/>
    </source>
</evidence>
<evidence type="ECO:0000256" key="4">
    <source>
        <dbReference type="ARBA" id="ARBA00022475"/>
    </source>
</evidence>
<feature type="transmembrane region" description="Helical" evidence="8">
    <location>
        <begin position="110"/>
        <end position="138"/>
    </location>
</feature>
<sequence length="269" mass="31758">MFKSVCFVLKENFTNIYRIFSIARYELLADMRDSRLGLFWNFANPAIQVFTYWFVFGIGLRGGKPVNGIEFIDWMLAGLLVWFFISKCVTEGVNAIYSKVNVITKMKFPVSILPATIVVKELFNHFCMIAIIVTTFLIRGYDFSMSWFGIFYYTFCAAALSIAFSMCTSVLNMFTRDVKKMVNSCIRLLMYVSPILWNMDKLDQLWIRRLLKVNPLYYIVEGYRDCFFYHRGFFTYPHRIIGFWAVTIGLFILGSWLMYRFKHKFIDMI</sequence>
<dbReference type="EMBL" id="WUUQ01000001">
    <property type="protein sequence ID" value="MXQ72869.1"/>
    <property type="molecule type" value="Genomic_DNA"/>
</dbReference>
<keyword evidence="6 8" id="KW-1133">Transmembrane helix</keyword>
<organism evidence="10 11">
    <name type="scientific">Copranaerobaculum intestinale</name>
    <dbReference type="NCBI Taxonomy" id="2692629"/>
    <lineage>
        <taxon>Bacteria</taxon>
        <taxon>Bacillati</taxon>
        <taxon>Bacillota</taxon>
        <taxon>Erysipelotrichia</taxon>
        <taxon>Erysipelotrichales</taxon>
        <taxon>Erysipelotrichaceae</taxon>
        <taxon>Copranaerobaculum</taxon>
    </lineage>
</organism>
<feature type="transmembrane region" description="Helical" evidence="8">
    <location>
        <begin position="38"/>
        <end position="59"/>
    </location>
</feature>
<comment type="subcellular location">
    <subcellularLocation>
        <location evidence="1 8">Cell membrane</location>
        <topology evidence="1 8">Multi-pass membrane protein</topology>
    </subcellularLocation>
</comment>
<dbReference type="InterPro" id="IPR047817">
    <property type="entry name" value="ABC2_TM_bact-type"/>
</dbReference>
<feature type="transmembrane region" description="Helical" evidence="8">
    <location>
        <begin position="71"/>
        <end position="89"/>
    </location>
</feature>
<comment type="caution">
    <text evidence="8">Lacks conserved residue(s) required for the propagation of feature annotation.</text>
</comment>
<dbReference type="AlphaFoldDB" id="A0A6N8U8I5"/>
<dbReference type="PANTHER" id="PTHR30413">
    <property type="entry name" value="INNER MEMBRANE TRANSPORT PERMEASE"/>
    <property type="match status" value="1"/>
</dbReference>
<feature type="transmembrane region" description="Helical" evidence="8">
    <location>
        <begin position="150"/>
        <end position="174"/>
    </location>
</feature>
<dbReference type="InterPro" id="IPR013525">
    <property type="entry name" value="ABC2_TM"/>
</dbReference>
<evidence type="ECO:0000313" key="11">
    <source>
        <dbReference type="Proteomes" id="UP000434036"/>
    </source>
</evidence>